<dbReference type="Proteomes" id="UP000887565">
    <property type="component" value="Unplaced"/>
</dbReference>
<evidence type="ECO:0000313" key="1">
    <source>
        <dbReference type="Proteomes" id="UP000887565"/>
    </source>
</evidence>
<name>A0A915HS39_ROMCU</name>
<dbReference type="AlphaFoldDB" id="A0A915HS39"/>
<dbReference type="WBParaSite" id="nRc.2.0.1.t04240-RA">
    <property type="protein sequence ID" value="nRc.2.0.1.t04240-RA"/>
    <property type="gene ID" value="nRc.2.0.1.g04240"/>
</dbReference>
<accession>A0A915HS39</accession>
<keyword evidence="1" id="KW-1185">Reference proteome</keyword>
<evidence type="ECO:0000313" key="2">
    <source>
        <dbReference type="WBParaSite" id="nRc.2.0.1.t04240-RA"/>
    </source>
</evidence>
<organism evidence="1 2">
    <name type="scientific">Romanomermis culicivorax</name>
    <name type="common">Nematode worm</name>
    <dbReference type="NCBI Taxonomy" id="13658"/>
    <lineage>
        <taxon>Eukaryota</taxon>
        <taxon>Metazoa</taxon>
        <taxon>Ecdysozoa</taxon>
        <taxon>Nematoda</taxon>
        <taxon>Enoplea</taxon>
        <taxon>Dorylaimia</taxon>
        <taxon>Mermithida</taxon>
        <taxon>Mermithoidea</taxon>
        <taxon>Mermithidae</taxon>
        <taxon>Romanomermis</taxon>
    </lineage>
</organism>
<sequence length="124" mass="14128">MKSESNTHVLELSYNYNRRSKRQAGPADNIDQTDVNVTVPFMFSARLYPYGETKHDQLLSDNQTLVVVKLKNASSKILGRTIDTIYIAKDGVIGFDKQPDANWRLYPTSDLFLAPYWSQNPEGQ</sequence>
<protein>
    <submittedName>
        <fullName evidence="2">Uncharacterized protein</fullName>
    </submittedName>
</protein>
<reference evidence="2" key="1">
    <citation type="submission" date="2022-11" db="UniProtKB">
        <authorList>
            <consortium name="WormBaseParasite"/>
        </authorList>
    </citation>
    <scope>IDENTIFICATION</scope>
</reference>
<proteinExistence type="predicted"/>